<name>A0AAV7LJT3_PLEWA</name>
<organism evidence="1 2">
    <name type="scientific">Pleurodeles waltl</name>
    <name type="common">Iberian ribbed newt</name>
    <dbReference type="NCBI Taxonomy" id="8319"/>
    <lineage>
        <taxon>Eukaryota</taxon>
        <taxon>Metazoa</taxon>
        <taxon>Chordata</taxon>
        <taxon>Craniata</taxon>
        <taxon>Vertebrata</taxon>
        <taxon>Euteleostomi</taxon>
        <taxon>Amphibia</taxon>
        <taxon>Batrachia</taxon>
        <taxon>Caudata</taxon>
        <taxon>Salamandroidea</taxon>
        <taxon>Salamandridae</taxon>
        <taxon>Pleurodelinae</taxon>
        <taxon>Pleurodeles</taxon>
    </lineage>
</organism>
<keyword evidence="2" id="KW-1185">Reference proteome</keyword>
<accession>A0AAV7LJT3</accession>
<evidence type="ECO:0000313" key="2">
    <source>
        <dbReference type="Proteomes" id="UP001066276"/>
    </source>
</evidence>
<protein>
    <submittedName>
        <fullName evidence="1">Uncharacterized protein</fullName>
    </submittedName>
</protein>
<dbReference type="EMBL" id="JANPWB010000015">
    <property type="protein sequence ID" value="KAJ1091896.1"/>
    <property type="molecule type" value="Genomic_DNA"/>
</dbReference>
<comment type="caution">
    <text evidence="1">The sequence shown here is derived from an EMBL/GenBank/DDBJ whole genome shotgun (WGS) entry which is preliminary data.</text>
</comment>
<dbReference type="AlphaFoldDB" id="A0AAV7LJT3"/>
<reference evidence="1" key="1">
    <citation type="journal article" date="2022" name="bioRxiv">
        <title>Sequencing and chromosome-scale assembly of the giantPleurodeles waltlgenome.</title>
        <authorList>
            <person name="Brown T."/>
            <person name="Elewa A."/>
            <person name="Iarovenko S."/>
            <person name="Subramanian E."/>
            <person name="Araus A.J."/>
            <person name="Petzold A."/>
            <person name="Susuki M."/>
            <person name="Suzuki K.-i.T."/>
            <person name="Hayashi T."/>
            <person name="Toyoda A."/>
            <person name="Oliveira C."/>
            <person name="Osipova E."/>
            <person name="Leigh N.D."/>
            <person name="Simon A."/>
            <person name="Yun M.H."/>
        </authorList>
    </citation>
    <scope>NUCLEOTIDE SEQUENCE</scope>
    <source>
        <strain evidence="1">20211129_DDA</strain>
        <tissue evidence="1">Liver</tissue>
    </source>
</reference>
<dbReference type="Proteomes" id="UP001066276">
    <property type="component" value="Chromosome 11"/>
</dbReference>
<gene>
    <name evidence="1" type="ORF">NDU88_005010</name>
</gene>
<sequence length="127" mass="14295">MTPPTTSITTLWETLEVVARGHRIAIAARLNTARCEKRQRLEDEIRVMEATHSRTGSLAVKRQLTALRKQLRSLDGDRAEYALFRTNQKFYAGGDKAGRLLAHCLHMQTASRRVAELRLLGGTLTSH</sequence>
<proteinExistence type="predicted"/>
<evidence type="ECO:0000313" key="1">
    <source>
        <dbReference type="EMBL" id="KAJ1091896.1"/>
    </source>
</evidence>